<dbReference type="Gene3D" id="2.60.40.10">
    <property type="entry name" value="Immunoglobulins"/>
    <property type="match status" value="1"/>
</dbReference>
<keyword evidence="5" id="KW-0812">Transmembrane</keyword>
<evidence type="ECO:0000256" key="6">
    <source>
        <dbReference type="SAM" id="SignalP"/>
    </source>
</evidence>
<dbReference type="InterPro" id="IPR015943">
    <property type="entry name" value="WD40/YVTN_repeat-like_dom_sf"/>
</dbReference>
<dbReference type="SUPFAM" id="SSF55874">
    <property type="entry name" value="ATPase domain of HSP90 chaperone/DNA topoisomerase II/histidine kinase"/>
    <property type="match status" value="1"/>
</dbReference>
<dbReference type="PANTHER" id="PTHR43547:SF2">
    <property type="entry name" value="HYBRID SIGNAL TRANSDUCTION HISTIDINE KINASE C"/>
    <property type="match status" value="1"/>
</dbReference>
<dbReference type="Pfam" id="PF07495">
    <property type="entry name" value="Y_Y_Y"/>
    <property type="match status" value="1"/>
</dbReference>
<dbReference type="SMART" id="SM00388">
    <property type="entry name" value="HisKA"/>
    <property type="match status" value="1"/>
</dbReference>
<dbReference type="Gene3D" id="1.10.287.130">
    <property type="match status" value="1"/>
</dbReference>
<proteinExistence type="predicted"/>
<evidence type="ECO:0000313" key="9">
    <source>
        <dbReference type="Proteomes" id="UP000298616"/>
    </source>
</evidence>
<dbReference type="Pfam" id="PF02518">
    <property type="entry name" value="HATPase_c"/>
    <property type="match status" value="1"/>
</dbReference>
<evidence type="ECO:0000313" key="8">
    <source>
        <dbReference type="EMBL" id="QCK16805.1"/>
    </source>
</evidence>
<keyword evidence="4" id="KW-0175">Coiled coil</keyword>
<dbReference type="InterPro" id="IPR013783">
    <property type="entry name" value="Ig-like_fold"/>
</dbReference>
<dbReference type="SUPFAM" id="SSF47384">
    <property type="entry name" value="Homodimeric domain of signal transducing histidine kinase"/>
    <property type="match status" value="1"/>
</dbReference>
<dbReference type="InterPro" id="IPR003594">
    <property type="entry name" value="HATPase_dom"/>
</dbReference>
<gene>
    <name evidence="8" type="ORF">DCC35_19735</name>
</gene>
<protein>
    <recommendedName>
        <fullName evidence="2">histidine kinase</fullName>
        <ecNumber evidence="2">2.7.13.3</ecNumber>
    </recommendedName>
</protein>
<dbReference type="InterPro" id="IPR036890">
    <property type="entry name" value="HATPase_C_sf"/>
</dbReference>
<dbReference type="Pfam" id="PF07494">
    <property type="entry name" value="Reg_prop"/>
    <property type="match status" value="2"/>
</dbReference>
<dbReference type="GO" id="GO:0000155">
    <property type="term" value="F:phosphorelay sensor kinase activity"/>
    <property type="evidence" value="ECO:0007669"/>
    <property type="project" value="InterPro"/>
</dbReference>
<name>A0A4D7K1I6_9BACT</name>
<feature type="chain" id="PRO_5021008318" description="histidine kinase" evidence="6">
    <location>
        <begin position="20"/>
        <end position="1078"/>
    </location>
</feature>
<dbReference type="CDD" id="cd00082">
    <property type="entry name" value="HisKA"/>
    <property type="match status" value="1"/>
</dbReference>
<dbReference type="PANTHER" id="PTHR43547">
    <property type="entry name" value="TWO-COMPONENT HISTIDINE KINASE"/>
    <property type="match status" value="1"/>
</dbReference>
<dbReference type="Gene3D" id="3.30.565.10">
    <property type="entry name" value="Histidine kinase-like ATPase, C-terminal domain"/>
    <property type="match status" value="1"/>
</dbReference>
<dbReference type="InterPro" id="IPR005467">
    <property type="entry name" value="His_kinase_dom"/>
</dbReference>
<comment type="catalytic activity">
    <reaction evidence="1">
        <text>ATP + protein L-histidine = ADP + protein N-phospho-L-histidine.</text>
        <dbReference type="EC" id="2.7.13.3"/>
    </reaction>
</comment>
<evidence type="ECO:0000256" key="2">
    <source>
        <dbReference type="ARBA" id="ARBA00012438"/>
    </source>
</evidence>
<reference evidence="8 9" key="1">
    <citation type="submission" date="2018-04" db="EMBL/GenBank/DDBJ databases">
        <title>Complete genome uncultured novel isolate.</title>
        <authorList>
            <person name="Merlino G."/>
        </authorList>
    </citation>
    <scope>NUCLEOTIDE SEQUENCE [LARGE SCALE GENOMIC DNA]</scope>
    <source>
        <strain evidence="9">R1DC9</strain>
    </source>
</reference>
<evidence type="ECO:0000256" key="4">
    <source>
        <dbReference type="SAM" id="Coils"/>
    </source>
</evidence>
<dbReference type="PROSITE" id="PS50109">
    <property type="entry name" value="HIS_KIN"/>
    <property type="match status" value="1"/>
</dbReference>
<dbReference type="AlphaFoldDB" id="A0A4D7K1I6"/>
<evidence type="ECO:0000256" key="5">
    <source>
        <dbReference type="SAM" id="Phobius"/>
    </source>
</evidence>
<dbReference type="PRINTS" id="PR00344">
    <property type="entry name" value="BCTRLSENSOR"/>
</dbReference>
<dbReference type="SUPFAM" id="SSF63829">
    <property type="entry name" value="Calcium-dependent phosphotriesterase"/>
    <property type="match status" value="1"/>
</dbReference>
<keyword evidence="3" id="KW-0597">Phosphoprotein</keyword>
<feature type="domain" description="Histidine kinase" evidence="7">
    <location>
        <begin position="855"/>
        <end position="1068"/>
    </location>
</feature>
<dbReference type="SMART" id="SM00387">
    <property type="entry name" value="HATPase_c"/>
    <property type="match status" value="1"/>
</dbReference>
<evidence type="ECO:0000259" key="7">
    <source>
        <dbReference type="PROSITE" id="PS50109"/>
    </source>
</evidence>
<dbReference type="EC" id="2.7.13.3" evidence="2"/>
<feature type="signal peptide" evidence="6">
    <location>
        <begin position="1"/>
        <end position="19"/>
    </location>
</feature>
<sequence>MYKLFVSSVFLFLHFGLFAQVKFNQISVNDGLSQSAVHDFAQDKYGYMWIATRDGINRFDGENFEIFRNKKSDPNTIANSCGWSLAIDEKDRVWVATPVGISYLNAERTQFFNFYPDNLNQDFVKTEEIAVSDGKVFIGTHRGVFVFHINSKKWEVIDGLEDVRTYSLESFDDGAILISSNKGLSLYKEGKLDDINPSRFDFIKASFIGNKYIYTADESYLYKLDRNFVVLDSMALAQKLKTIRMDIVVDHQERIWVTGQGVEIIDRNFNYLKRIQHDDFDPGSLSSNSLTKATVSRDGTVWIGTNGFGLNRYHNSLSDINTILHNPYNPNALSSPYVSGFHYKDSLLYIGLMNIIDVYDISDYPYKKLRSIDLSDENAGRIYKIESINGRMIAATDRGLIGFDGNDNVNERLLEDFYIVNFKRLEGDKLLLFTGDENSRLKTYDCNTGEFENLDVLSVTEQILCGFIEDSIIWLGGDEGIIKFNKDLKVIKRYSGAKNELVFQIKDIYRDSKGILWLGTWSQGLYIYQEENDTFTPFKLNENLPNQTIYGILEDEKNNLWFSSNNGIIAYLRSEEQILHFSIDYGIQSNEFNTGSFLKLPDGRLVFGGVKGISYFDPEELINGADGSKLFINKVLVNQQVVPDSVWGGENFVLDSDQRNISIQFNAISFNSPSGLRYRYRLNENDPYINLGKNNELVLSNLESGDYTLYINSTGANGVWKEEEISFPFTIKSPLIQKLWFQLLLVAILIILIVVYSKYRNFRLKERARSLEEAIKKRTKKINEQNIAIVAKNEEMEAQSELLSAQNKELNEQRKELLELKRTLEDRVRERTDDLNKKNVALQRQNIQMEQFSYISSHNLKGPIASIQGLLTLLNSEQPLKDQEEIISRIRQSIDKLNSIVTDLTKIIDLKEDKQQFDVLSVEDTLKNVLNDLQGRLENNNISLKLNIEEDYKIAGVRAYLQSIFYNIIYNSIKYKKSDRHDNQIQIYITGDSDTVKLKFVDNGIGIDMRYAKDKLFRLFQRFNDVHEGKGIGLYMTKVQVEAMNGEISLKSKLDVGTEIQIVFPLYKKVKKDTLKSN</sequence>
<feature type="transmembrane region" description="Helical" evidence="5">
    <location>
        <begin position="739"/>
        <end position="759"/>
    </location>
</feature>
<keyword evidence="5" id="KW-0472">Membrane</keyword>
<dbReference type="InterPro" id="IPR011123">
    <property type="entry name" value="Y_Y_Y"/>
</dbReference>
<dbReference type="RefSeq" id="WP_137092398.1">
    <property type="nucleotide sequence ID" value="NZ_CP028923.1"/>
</dbReference>
<evidence type="ECO:0000256" key="1">
    <source>
        <dbReference type="ARBA" id="ARBA00000085"/>
    </source>
</evidence>
<dbReference type="InterPro" id="IPR003661">
    <property type="entry name" value="HisK_dim/P_dom"/>
</dbReference>
<feature type="coiled-coil region" evidence="4">
    <location>
        <begin position="793"/>
        <end position="845"/>
    </location>
</feature>
<dbReference type="Gene3D" id="2.130.10.10">
    <property type="entry name" value="YVTN repeat-like/Quinoprotein amine dehydrogenase"/>
    <property type="match status" value="3"/>
</dbReference>
<dbReference type="OrthoDB" id="9809670at2"/>
<dbReference type="InterPro" id="IPR036097">
    <property type="entry name" value="HisK_dim/P_sf"/>
</dbReference>
<accession>A0A4D7K1I6</accession>
<dbReference type="SUPFAM" id="SSF50998">
    <property type="entry name" value="Quinoprotein alcohol dehydrogenase-like"/>
    <property type="match status" value="1"/>
</dbReference>
<keyword evidence="9" id="KW-1185">Reference proteome</keyword>
<dbReference type="InterPro" id="IPR011047">
    <property type="entry name" value="Quinoprotein_ADH-like_sf"/>
</dbReference>
<dbReference type="InterPro" id="IPR011110">
    <property type="entry name" value="Reg_prop"/>
</dbReference>
<dbReference type="InterPro" id="IPR004358">
    <property type="entry name" value="Sig_transdc_His_kin-like_C"/>
</dbReference>
<dbReference type="Proteomes" id="UP000298616">
    <property type="component" value="Chromosome"/>
</dbReference>
<dbReference type="Pfam" id="PF00512">
    <property type="entry name" value="HisKA"/>
    <property type="match status" value="1"/>
</dbReference>
<keyword evidence="6" id="KW-0732">Signal</keyword>
<keyword evidence="5" id="KW-1133">Transmembrane helix</keyword>
<organism evidence="8 9">
    <name type="scientific">Mangrovivirga cuniculi</name>
    <dbReference type="NCBI Taxonomy" id="2715131"/>
    <lineage>
        <taxon>Bacteria</taxon>
        <taxon>Pseudomonadati</taxon>
        <taxon>Bacteroidota</taxon>
        <taxon>Cytophagia</taxon>
        <taxon>Cytophagales</taxon>
        <taxon>Mangrovivirgaceae</taxon>
        <taxon>Mangrovivirga</taxon>
    </lineage>
</organism>
<dbReference type="KEGG" id="fpf:DCC35_19735"/>
<dbReference type="EMBL" id="CP028923">
    <property type="protein sequence ID" value="QCK16805.1"/>
    <property type="molecule type" value="Genomic_DNA"/>
</dbReference>
<evidence type="ECO:0000256" key="3">
    <source>
        <dbReference type="ARBA" id="ARBA00022553"/>
    </source>
</evidence>